<feature type="region of interest" description="Disordered" evidence="1">
    <location>
        <begin position="113"/>
        <end position="134"/>
    </location>
</feature>
<protein>
    <submittedName>
        <fullName evidence="2">Uncharacterized protein</fullName>
    </submittedName>
</protein>
<name>A0A1E3VZU0_9HYPH</name>
<dbReference type="STRING" id="1774968.AUC68_08210"/>
<keyword evidence="3" id="KW-1185">Reference proteome</keyword>
<feature type="region of interest" description="Disordered" evidence="1">
    <location>
        <begin position="1"/>
        <end position="55"/>
    </location>
</feature>
<dbReference type="EMBL" id="LPWG01000013">
    <property type="protein sequence ID" value="ODR98416.1"/>
    <property type="molecule type" value="Genomic_DNA"/>
</dbReference>
<evidence type="ECO:0000313" key="2">
    <source>
        <dbReference type="EMBL" id="ODR98416.1"/>
    </source>
</evidence>
<organism evidence="2 3">
    <name type="scientific">Methyloceanibacter methanicus</name>
    <dbReference type="NCBI Taxonomy" id="1774968"/>
    <lineage>
        <taxon>Bacteria</taxon>
        <taxon>Pseudomonadati</taxon>
        <taxon>Pseudomonadota</taxon>
        <taxon>Alphaproteobacteria</taxon>
        <taxon>Hyphomicrobiales</taxon>
        <taxon>Hyphomicrobiaceae</taxon>
        <taxon>Methyloceanibacter</taxon>
    </lineage>
</organism>
<gene>
    <name evidence="2" type="ORF">AUC68_08210</name>
</gene>
<evidence type="ECO:0000256" key="1">
    <source>
        <dbReference type="SAM" id="MobiDB-lite"/>
    </source>
</evidence>
<reference evidence="2 3" key="1">
    <citation type="journal article" date="2016" name="Environ. Microbiol.">
        <title>New Methyloceanibacter diversity from North Sea sediments includes methanotroph containing solely the soluble methane monooxygenase.</title>
        <authorList>
            <person name="Vekeman B."/>
            <person name="Kerckhof F.M."/>
            <person name="Cremers G."/>
            <person name="de Vos P."/>
            <person name="Vandamme P."/>
            <person name="Boon N."/>
            <person name="Op den Camp H.J."/>
            <person name="Heylen K."/>
        </authorList>
    </citation>
    <scope>NUCLEOTIDE SEQUENCE [LARGE SCALE GENOMIC DNA]</scope>
    <source>
        <strain evidence="2 3">R-67174</strain>
    </source>
</reference>
<evidence type="ECO:0000313" key="3">
    <source>
        <dbReference type="Proteomes" id="UP000094501"/>
    </source>
</evidence>
<sequence length="150" mass="16690">MSLRRIGHKHGTTSANVAKHRDEGGWERVAPMVPLPTRRLPPEDGLPPTPTQERRGRIVKRLYNLLDAKMSEIETRMAEADGRPMSAADAEREARNLNSLARLYAKLVEMDEAKAARSGADDKKTQDGADADRLRRDLAGRLARLQPGDD</sequence>
<accession>A0A1E3VZU0</accession>
<comment type="caution">
    <text evidence="2">The sequence shown here is derived from an EMBL/GenBank/DDBJ whole genome shotgun (WGS) entry which is preliminary data.</text>
</comment>
<feature type="compositionally biased region" description="Basic residues" evidence="1">
    <location>
        <begin position="1"/>
        <end position="11"/>
    </location>
</feature>
<dbReference type="AlphaFoldDB" id="A0A1E3VZU0"/>
<dbReference type="Proteomes" id="UP000094501">
    <property type="component" value="Unassembled WGS sequence"/>
</dbReference>
<proteinExistence type="predicted"/>